<comment type="caution">
    <text evidence="1">The sequence shown here is derived from an EMBL/GenBank/DDBJ whole genome shotgun (WGS) entry which is preliminary data.</text>
</comment>
<feature type="non-terminal residue" evidence="1">
    <location>
        <position position="90"/>
    </location>
</feature>
<dbReference type="EMBL" id="BTRK01000005">
    <property type="protein sequence ID" value="GMR56326.1"/>
    <property type="molecule type" value="Genomic_DNA"/>
</dbReference>
<name>A0AAN5IAY8_9BILA</name>
<organism evidence="1 2">
    <name type="scientific">Pristionchus mayeri</name>
    <dbReference type="NCBI Taxonomy" id="1317129"/>
    <lineage>
        <taxon>Eukaryota</taxon>
        <taxon>Metazoa</taxon>
        <taxon>Ecdysozoa</taxon>
        <taxon>Nematoda</taxon>
        <taxon>Chromadorea</taxon>
        <taxon>Rhabditida</taxon>
        <taxon>Rhabditina</taxon>
        <taxon>Diplogasteromorpha</taxon>
        <taxon>Diplogasteroidea</taxon>
        <taxon>Neodiplogasteridae</taxon>
        <taxon>Pristionchus</taxon>
    </lineage>
</organism>
<accession>A0AAN5IAY8</accession>
<evidence type="ECO:0000313" key="2">
    <source>
        <dbReference type="Proteomes" id="UP001328107"/>
    </source>
</evidence>
<dbReference type="Proteomes" id="UP001328107">
    <property type="component" value="Unassembled WGS sequence"/>
</dbReference>
<evidence type="ECO:0000313" key="1">
    <source>
        <dbReference type="EMBL" id="GMR56326.1"/>
    </source>
</evidence>
<sequence>LLIPSTFSQVCTSFPMKSGCSATLRMVEGDTFPNRSSFPGRRPGKADSRDTARCICLQLHLQDTKAEQDRRVALGCICSRGIVWILRHRE</sequence>
<gene>
    <name evidence="1" type="ORF">PMAYCL1PPCAC_26521</name>
</gene>
<proteinExistence type="predicted"/>
<reference evidence="2" key="1">
    <citation type="submission" date="2022-10" db="EMBL/GenBank/DDBJ databases">
        <title>Genome assembly of Pristionchus species.</title>
        <authorList>
            <person name="Yoshida K."/>
            <person name="Sommer R.J."/>
        </authorList>
    </citation>
    <scope>NUCLEOTIDE SEQUENCE [LARGE SCALE GENOMIC DNA]</scope>
    <source>
        <strain evidence="2">RS5460</strain>
    </source>
</reference>
<feature type="non-terminal residue" evidence="1">
    <location>
        <position position="1"/>
    </location>
</feature>
<dbReference type="AlphaFoldDB" id="A0AAN5IAY8"/>
<keyword evidence="2" id="KW-1185">Reference proteome</keyword>
<protein>
    <submittedName>
        <fullName evidence="1">Uncharacterized protein</fullName>
    </submittedName>
</protein>